<accession>A0A8S1MQB3</accession>
<gene>
    <name evidence="1" type="ORF">PSON_ATCC_30995.1.T0420204</name>
</gene>
<dbReference type="Proteomes" id="UP000692954">
    <property type="component" value="Unassembled WGS sequence"/>
</dbReference>
<keyword evidence="2" id="KW-1185">Reference proteome</keyword>
<dbReference type="EMBL" id="CAJJDN010000042">
    <property type="protein sequence ID" value="CAD8081759.1"/>
    <property type="molecule type" value="Genomic_DNA"/>
</dbReference>
<name>A0A8S1MQB3_9CILI</name>
<evidence type="ECO:0000313" key="1">
    <source>
        <dbReference type="EMBL" id="CAD8081759.1"/>
    </source>
</evidence>
<evidence type="ECO:0000313" key="2">
    <source>
        <dbReference type="Proteomes" id="UP000692954"/>
    </source>
</evidence>
<proteinExistence type="predicted"/>
<organism evidence="1 2">
    <name type="scientific">Paramecium sonneborni</name>
    <dbReference type="NCBI Taxonomy" id="65129"/>
    <lineage>
        <taxon>Eukaryota</taxon>
        <taxon>Sar</taxon>
        <taxon>Alveolata</taxon>
        <taxon>Ciliophora</taxon>
        <taxon>Intramacronucleata</taxon>
        <taxon>Oligohymenophorea</taxon>
        <taxon>Peniculida</taxon>
        <taxon>Parameciidae</taxon>
        <taxon>Paramecium</taxon>
    </lineage>
</organism>
<sequence>MVCYWEAKIDFILKRIANCFCKTYKTIKINNENEADKQQPNEI</sequence>
<dbReference type="AlphaFoldDB" id="A0A8S1MQB3"/>
<reference evidence="1" key="1">
    <citation type="submission" date="2021-01" db="EMBL/GenBank/DDBJ databases">
        <authorList>
            <consortium name="Genoscope - CEA"/>
            <person name="William W."/>
        </authorList>
    </citation>
    <scope>NUCLEOTIDE SEQUENCE</scope>
</reference>
<protein>
    <submittedName>
        <fullName evidence="1">Uncharacterized protein</fullName>
    </submittedName>
</protein>
<comment type="caution">
    <text evidence="1">The sequence shown here is derived from an EMBL/GenBank/DDBJ whole genome shotgun (WGS) entry which is preliminary data.</text>
</comment>